<organism evidence="1">
    <name type="scientific">marine sediment metagenome</name>
    <dbReference type="NCBI Taxonomy" id="412755"/>
    <lineage>
        <taxon>unclassified sequences</taxon>
        <taxon>metagenomes</taxon>
        <taxon>ecological metagenomes</taxon>
    </lineage>
</organism>
<dbReference type="AlphaFoldDB" id="X1VTW1"/>
<reference evidence="1" key="1">
    <citation type="journal article" date="2014" name="Front. Microbiol.">
        <title>High frequency of phylogenetically diverse reductive dehalogenase-homologous genes in deep subseafloor sedimentary metagenomes.</title>
        <authorList>
            <person name="Kawai M."/>
            <person name="Futagami T."/>
            <person name="Toyoda A."/>
            <person name="Takaki Y."/>
            <person name="Nishi S."/>
            <person name="Hori S."/>
            <person name="Arai W."/>
            <person name="Tsubouchi T."/>
            <person name="Morono Y."/>
            <person name="Uchiyama I."/>
            <person name="Ito T."/>
            <person name="Fujiyama A."/>
            <person name="Inagaki F."/>
            <person name="Takami H."/>
        </authorList>
    </citation>
    <scope>NUCLEOTIDE SEQUENCE</scope>
    <source>
        <strain evidence="1">Expedition CK06-06</strain>
    </source>
</reference>
<accession>X1VTW1</accession>
<evidence type="ECO:0000313" key="1">
    <source>
        <dbReference type="EMBL" id="GAJ20941.1"/>
    </source>
</evidence>
<feature type="non-terminal residue" evidence="1">
    <location>
        <position position="1"/>
    </location>
</feature>
<comment type="caution">
    <text evidence="1">The sequence shown here is derived from an EMBL/GenBank/DDBJ whole genome shotgun (WGS) entry which is preliminary data.</text>
</comment>
<dbReference type="EMBL" id="BARW01036838">
    <property type="protein sequence ID" value="GAJ20941.1"/>
    <property type="molecule type" value="Genomic_DNA"/>
</dbReference>
<name>X1VTW1_9ZZZZ</name>
<protein>
    <submittedName>
        <fullName evidence="1">Uncharacterized protein</fullName>
    </submittedName>
</protein>
<sequence>QNNVLIIRPKGGDDAQPPIALSSTTGLIQVSKTEKGVAGRALLIAGIEPGRKIEIFSERLTAVVGQGPPVPQVFVVTKTTVSGDTHGTEWFIDFEAMPEGATIDLTAAA</sequence>
<proteinExistence type="predicted"/>
<gene>
    <name evidence="1" type="ORF">S12H4_57065</name>
</gene>